<dbReference type="InterPro" id="IPR001969">
    <property type="entry name" value="Aspartic_peptidase_AS"/>
</dbReference>
<feature type="region of interest" description="Disordered" evidence="2">
    <location>
        <begin position="403"/>
        <end position="452"/>
    </location>
</feature>
<protein>
    <submittedName>
        <fullName evidence="5">Uncharacterized protein F24M12.390</fullName>
    </submittedName>
</protein>
<dbReference type="Gene3D" id="2.40.70.10">
    <property type="entry name" value="Acid Proteases"/>
    <property type="match status" value="2"/>
</dbReference>
<dbReference type="ExpressionAtlas" id="Q9SD14">
    <property type="expression patterns" value="baseline and differential"/>
</dbReference>
<dbReference type="Pfam" id="PF14543">
    <property type="entry name" value="TAXi_N"/>
    <property type="match status" value="1"/>
</dbReference>
<dbReference type="InterPro" id="IPR021109">
    <property type="entry name" value="Peptidase_aspartic_dom_sf"/>
</dbReference>
<dbReference type="AlphaFoldDB" id="Q9SD14"/>
<dbReference type="EMBL" id="AL132980">
    <property type="protein sequence ID" value="CAB62657.2"/>
    <property type="molecule type" value="Genomic_DNA"/>
</dbReference>
<reference evidence="5" key="3">
    <citation type="submission" date="2000-01" db="EMBL/GenBank/DDBJ databases">
        <authorList>
            <person name="EU Arabidopsis sequencing project"/>
        </authorList>
    </citation>
    <scope>NUCLEOTIDE SEQUENCE</scope>
</reference>
<dbReference type="InterPro" id="IPR001461">
    <property type="entry name" value="Aspartic_peptidase_A1"/>
</dbReference>
<feature type="chain" id="PRO_5004332187" evidence="3">
    <location>
        <begin position="20"/>
        <end position="475"/>
    </location>
</feature>
<dbReference type="PhylomeDB" id="Q9SD14"/>
<sequence>MDVARQVFVLLSVLVVCWGFERCEATGKFGFEVHHIFSDSVKQSLGLGDLVPEQGSLEYFKVLAHRDRLIRGRGLASNNDETPITFDGGNLTVSVKLLGSLYYANVSVGTPPSSFLVALDTGSDLFWLPCNCGTTCIRDLEDIGVPQSVPLNLYTPNASTTSSSIRCSDKRCFGSKKCSSPSSICPYQISYSNSTGTKGTLLQDVLHLATEDENLTPVKANVTLGCGQKQTGLFQRNNSVNGVLGLGIKGYSVPSLLAKANITANSFSMCFGRVIGNVGRISFGDRGYTDQEETPFISVAPRRRPVDPELPFEFCYDLSPNATTIQFPLVEMTFIGGSKIILNNPFFTARTQARHGEGNVMYCLGVLKSVGLKINNFVAGYRIVFDRERMILGWKQSLCFEDESLESTTPPPPEVEAPAPSVSAPPPRSLPPTVSATPPPINPRNSTGNPGTGGAANLIPLASQLLLLLPLLAFL</sequence>
<dbReference type="PROSITE" id="PS51767">
    <property type="entry name" value="PEPTIDASE_A1"/>
    <property type="match status" value="1"/>
</dbReference>
<evidence type="ECO:0000313" key="5">
    <source>
        <dbReference type="EMBL" id="CAB62657.2"/>
    </source>
</evidence>
<dbReference type="PIR" id="T45766">
    <property type="entry name" value="T45766"/>
</dbReference>
<dbReference type="MEROPS" id="A01.A45"/>
<dbReference type="FunFam" id="2.40.70.10:FF:000012">
    <property type="entry name" value="Aspartyl protease family protein 1"/>
    <property type="match status" value="1"/>
</dbReference>
<reference key="2">
    <citation type="journal article" date="2000" name="Nature">
        <title>Sequence and analysis of chromosome 3 of the plant Arabidopsis thaliana.</title>
        <authorList>
            <consortium name="European Union Chromosome 3 Arabidopsis Sequencing Consortium"/>
            <consortium name="Institute for Genomic Research"/>
            <consortium name="Kazusa DNA Research Institute"/>
            <person name="Salanoubat M."/>
            <person name="Lemcke K."/>
            <person name="Rieger M."/>
            <person name="Ansorge W."/>
            <person name="Unseld M."/>
            <person name="Fartmann B."/>
            <person name="Valle G."/>
            <person name="Blocker H."/>
            <person name="Perez-Alonso M."/>
            <person name="Obermaier B."/>
            <person name="Delseny M."/>
            <person name="Boutry M."/>
            <person name="Grivell L.A."/>
            <person name="Mache R."/>
            <person name="Puigdomenech P."/>
            <person name="De Simone V."/>
            <person name="Choisne N."/>
            <person name="Artiguenave F."/>
            <person name="Robert C."/>
            <person name="Brottier P."/>
            <person name="Wincker P."/>
            <person name="Cattolico L."/>
            <person name="Weissenbach J."/>
            <person name="Saurin W."/>
            <person name="Quetier F."/>
            <person name="Schafer M."/>
            <person name="Muller-Auer S."/>
            <person name="Gabel C."/>
            <person name="Fuchs M."/>
            <person name="Benes V."/>
            <person name="Wurmbach E."/>
            <person name="Drzonek H."/>
            <person name="Erfle H."/>
            <person name="Jordan N."/>
            <person name="Bangert S."/>
            <person name="Wiedelmann R."/>
            <person name="Kranz H."/>
            <person name="Voss H."/>
            <person name="Holland R."/>
            <person name="Brandt P."/>
            <person name="Nyakatura G."/>
            <person name="Vezzi A."/>
            <person name="D'Angelo M."/>
            <person name="Pallavicini A."/>
            <person name="Toppo S."/>
            <person name="Simionati B."/>
            <person name="Conrad A."/>
            <person name="Hornischer K."/>
            <person name="Kauer G."/>
            <person name="Lohnert T.H."/>
            <person name="Nordsiek G."/>
            <person name="Reichelt J."/>
            <person name="Scharfe M."/>
            <person name="Schon O."/>
            <person name="Bargues M."/>
            <person name="Terol J."/>
            <person name="Climent J."/>
            <person name="Navarro P."/>
            <person name="Collado C."/>
            <person name="Perez-Perez A."/>
            <person name="Ottenwalder B."/>
            <person name="Duchemin D."/>
            <person name="Cooke R."/>
            <person name="Laudie M."/>
            <person name="Berger-Llauro C."/>
            <person name="Purnelle B."/>
            <person name="Masuy D."/>
            <person name="de Haan M."/>
            <person name="Maarse A.C."/>
            <person name="Alcaraz J.P."/>
            <person name="Cottet A."/>
            <person name="Casacuberta E."/>
            <person name="Monfort A."/>
            <person name="Argiriou A."/>
            <person name="flores M."/>
            <person name="Liguori R."/>
            <person name="Vitale D."/>
            <person name="Mannhaupt G."/>
            <person name="Haase D."/>
            <person name="Schoof H."/>
            <person name="Rudd S."/>
            <person name="Zaccaria P."/>
            <person name="Mewes H.W."/>
            <person name="Mayer K.F."/>
            <person name="Kaul S."/>
            <person name="Town C.D."/>
            <person name="Koo H.L."/>
            <person name="Tallon L.J."/>
            <person name="Jenkins J."/>
            <person name="Rooney T."/>
            <person name="Rizzo M."/>
            <person name="Walts A."/>
            <person name="Utterback T."/>
            <person name="Fujii C.Y."/>
            <person name="Shea T.P."/>
            <person name="Creasy T.H."/>
            <person name="Haas B."/>
            <person name="Maiti R."/>
            <person name="Wu D."/>
            <person name="Peterson J."/>
            <person name="Van Aken S."/>
            <person name="Pai G."/>
            <person name="Militscher J."/>
            <person name="Sellers P."/>
            <person name="Gill J.E."/>
            <person name="Feldblyum T.V."/>
            <person name="Preuss D."/>
            <person name="Lin X."/>
            <person name="Nierman W.C."/>
            <person name="Salzberg S.L."/>
            <person name="White O."/>
            <person name="Venter J.C."/>
            <person name="Fraser C.M."/>
            <person name="Kaneko T."/>
            <person name="Nakamura Y."/>
            <person name="Sato S."/>
            <person name="Kato T."/>
            <person name="Asamizu E."/>
            <person name="Sasamoto S."/>
            <person name="Kimura T."/>
            <person name="Idesawa K."/>
            <person name="Kawashima K."/>
            <person name="Kishida Y."/>
            <person name="Kiyokawa C."/>
            <person name="Kohara M."/>
            <person name="Matsumoto M."/>
            <person name="Matsuno A."/>
            <person name="Muraki A."/>
            <person name="Nakayama S."/>
            <person name="Nakazaki N."/>
            <person name="Shinpo S."/>
            <person name="Takeuchi C."/>
            <person name="Wada T."/>
            <person name="Watanabe A."/>
            <person name="Yamada M."/>
            <person name="Yasuda M."/>
            <person name="Tabata S."/>
        </authorList>
    </citation>
    <scope>NUCLEOTIDE SEQUENCE [LARGE SCALE GENOMIC DNA]</scope>
    <source>
        <strain>cv. Columbia</strain>
    </source>
</reference>
<dbReference type="InterPro" id="IPR033121">
    <property type="entry name" value="PEPTIDASE_A1"/>
</dbReference>
<organism evidence="5">
    <name type="scientific">Arabidopsis thaliana</name>
    <name type="common">Mouse-ear cress</name>
    <dbReference type="NCBI Taxonomy" id="3702"/>
    <lineage>
        <taxon>Eukaryota</taxon>
        <taxon>Viridiplantae</taxon>
        <taxon>Streptophyta</taxon>
        <taxon>Embryophyta</taxon>
        <taxon>Tracheophyta</taxon>
        <taxon>Spermatophyta</taxon>
        <taxon>Magnoliopsida</taxon>
        <taxon>eudicotyledons</taxon>
        <taxon>Gunneridae</taxon>
        <taxon>Pentapetalae</taxon>
        <taxon>rosids</taxon>
        <taxon>malvids</taxon>
        <taxon>Brassicales</taxon>
        <taxon>Brassicaceae</taxon>
        <taxon>Camelineae</taxon>
        <taxon>Arabidopsis</taxon>
    </lineage>
</organism>
<dbReference type="PANTHER" id="PTHR13683">
    <property type="entry name" value="ASPARTYL PROTEASES"/>
    <property type="match status" value="1"/>
</dbReference>
<proteinExistence type="inferred from homology"/>
<dbReference type="InterPro" id="IPR032861">
    <property type="entry name" value="TAXi_N"/>
</dbReference>
<dbReference type="GO" id="GO:0006508">
    <property type="term" value="P:proteolysis"/>
    <property type="evidence" value="ECO:0007669"/>
    <property type="project" value="InterPro"/>
</dbReference>
<dbReference type="SUPFAM" id="SSF50630">
    <property type="entry name" value="Acid proteases"/>
    <property type="match status" value="1"/>
</dbReference>
<evidence type="ECO:0000256" key="1">
    <source>
        <dbReference type="ARBA" id="ARBA00007447"/>
    </source>
</evidence>
<comment type="similarity">
    <text evidence="1">Belongs to the peptidase A1 family.</text>
</comment>
<keyword evidence="3" id="KW-0732">Signal</keyword>
<gene>
    <name evidence="5" type="primary">F24M12.390</name>
</gene>
<dbReference type="PANTHER" id="PTHR13683:SF879">
    <property type="entry name" value="EUKARYOTIC ASPARTYL PROTEASE FAMILY PROTEIN"/>
    <property type="match status" value="1"/>
</dbReference>
<feature type="signal peptide" evidence="3">
    <location>
        <begin position="1"/>
        <end position="19"/>
    </location>
</feature>
<dbReference type="PROSITE" id="PS00141">
    <property type="entry name" value="ASP_PROTEASE"/>
    <property type="match status" value="1"/>
</dbReference>
<evidence type="ECO:0000259" key="4">
    <source>
        <dbReference type="PROSITE" id="PS51767"/>
    </source>
</evidence>
<feature type="domain" description="Peptidase A1" evidence="4">
    <location>
        <begin position="102"/>
        <end position="284"/>
    </location>
</feature>
<evidence type="ECO:0000256" key="2">
    <source>
        <dbReference type="SAM" id="MobiDB-lite"/>
    </source>
</evidence>
<evidence type="ECO:0000256" key="3">
    <source>
        <dbReference type="SAM" id="SignalP"/>
    </source>
</evidence>
<name>Q9SD14_ARATH</name>
<reference evidence="5" key="1">
    <citation type="submission" date="1999-11" db="EMBL/GenBank/DDBJ databases">
        <authorList>
            <person name="Vitale D."/>
            <person name="Liguori R."/>
            <person name="Flores M."/>
            <person name="Argiriou A."/>
            <person name="De Simone V."/>
            <person name="Mewes H.W."/>
            <person name="Lemcke K."/>
            <person name="Mayer K.F.X."/>
            <person name="Quetier F."/>
            <person name="Salanoubat M."/>
        </authorList>
    </citation>
    <scope>NUCLEOTIDE SEQUENCE</scope>
</reference>
<dbReference type="GO" id="GO:0004190">
    <property type="term" value="F:aspartic-type endopeptidase activity"/>
    <property type="evidence" value="ECO:0007669"/>
    <property type="project" value="InterPro"/>
</dbReference>
<accession>Q9SD14</accession>